<dbReference type="EMBL" id="CAJB01000383">
    <property type="protein sequence ID" value="CCH79641.1"/>
    <property type="molecule type" value="Genomic_DNA"/>
</dbReference>
<proteinExistence type="predicted"/>
<reference evidence="1 3" key="2">
    <citation type="journal article" date="2013" name="ISME J.">
        <title>A metabolic model for members of the genus Tetrasphaera involved in enhanced biological phosphorus removal.</title>
        <authorList>
            <person name="Kristiansen R."/>
            <person name="Nguyen H.T.T."/>
            <person name="Saunders A.M."/>
            <person name="Nielsen J.L."/>
            <person name="Wimmer R."/>
            <person name="Le V.Q."/>
            <person name="McIlroy S.J."/>
            <person name="Petrovski S."/>
            <person name="Seviour R.J."/>
            <person name="Calteau A."/>
            <person name="Nielsen K.L."/>
            <person name="Nielsen P.H."/>
        </authorList>
    </citation>
    <scope>NUCLEOTIDE SEQUENCE [LARGE SCALE GENOMIC DNA]</scope>
    <source>
        <strain evidence="1 3">T1-X7</strain>
    </source>
</reference>
<dbReference type="AlphaFoldDB" id="A0A077M2N2"/>
<dbReference type="STRING" id="1194083.BN12_4110005"/>
<evidence type="ECO:0000313" key="2">
    <source>
        <dbReference type="EMBL" id="CCH79641.1"/>
    </source>
</evidence>
<evidence type="ECO:0000313" key="1">
    <source>
        <dbReference type="EMBL" id="CCH79297.1"/>
    </source>
</evidence>
<gene>
    <name evidence="1" type="ORF">BN12_4110005</name>
    <name evidence="2" type="ORF">BN12_510001</name>
</gene>
<reference evidence="1" key="1">
    <citation type="submission" date="2012-05" db="EMBL/GenBank/DDBJ databases">
        <authorList>
            <person name="McIlroy S."/>
        </authorList>
    </citation>
    <scope>NUCLEOTIDE SEQUENCE</scope>
    <source>
        <strain evidence="1">T1-X7</strain>
    </source>
</reference>
<sequence length="62" mass="6575">MPAGSLTDRHSQPGILVLVRSPIDGPHVPGNPQILHISWWTSSASSEQGSDLAAPGVHRRSI</sequence>
<evidence type="ECO:0000313" key="3">
    <source>
        <dbReference type="Proteomes" id="UP000035721"/>
    </source>
</evidence>
<accession>A0A077M2N2</accession>
<name>A0A077M2N2_9MICO</name>
<protein>
    <submittedName>
        <fullName evidence="1">Uncharacterized protein</fullName>
    </submittedName>
</protein>
<dbReference type="EMBL" id="CAJB01000348">
    <property type="protein sequence ID" value="CCH79297.1"/>
    <property type="molecule type" value="Genomic_DNA"/>
</dbReference>
<keyword evidence="3" id="KW-1185">Reference proteome</keyword>
<comment type="caution">
    <text evidence="1">The sequence shown here is derived from an EMBL/GenBank/DDBJ whole genome shotgun (WGS) entry which is preliminary data.</text>
</comment>
<dbReference type="Proteomes" id="UP000035721">
    <property type="component" value="Unassembled WGS sequence"/>
</dbReference>
<organism evidence="1 3">
    <name type="scientific">Nostocoides japonicum T1-X7</name>
    <dbReference type="NCBI Taxonomy" id="1194083"/>
    <lineage>
        <taxon>Bacteria</taxon>
        <taxon>Bacillati</taxon>
        <taxon>Actinomycetota</taxon>
        <taxon>Actinomycetes</taxon>
        <taxon>Micrococcales</taxon>
        <taxon>Intrasporangiaceae</taxon>
        <taxon>Nostocoides</taxon>
    </lineage>
</organism>